<dbReference type="SUPFAM" id="SSF64307">
    <property type="entry name" value="SirA-like"/>
    <property type="match status" value="1"/>
</dbReference>
<dbReference type="OrthoDB" id="14248at2"/>
<dbReference type="AlphaFoldDB" id="A0A165Y2D0"/>
<evidence type="ECO:0000313" key="2">
    <source>
        <dbReference type="Proteomes" id="UP000076476"/>
    </source>
</evidence>
<comment type="caution">
    <text evidence="1">The sequence shown here is derived from an EMBL/GenBank/DDBJ whole genome shotgun (WGS) entry which is preliminary data.</text>
</comment>
<protein>
    <submittedName>
        <fullName evidence="1">Uncharacterized protein</fullName>
    </submittedName>
</protein>
<dbReference type="STRING" id="33936.AZI98_07545"/>
<name>A0A165Y2D0_9BACI</name>
<organism evidence="1 2">
    <name type="scientific">Aeribacillus pallidus</name>
    <dbReference type="NCBI Taxonomy" id="33936"/>
    <lineage>
        <taxon>Bacteria</taxon>
        <taxon>Bacillati</taxon>
        <taxon>Bacillota</taxon>
        <taxon>Bacilli</taxon>
        <taxon>Bacillales</taxon>
        <taxon>Bacillaceae</taxon>
        <taxon>Aeribacillus</taxon>
    </lineage>
</organism>
<keyword evidence="2" id="KW-1185">Reference proteome</keyword>
<dbReference type="RefSeq" id="WP_063387668.1">
    <property type="nucleotide sequence ID" value="NZ_LWBR01000017.1"/>
</dbReference>
<dbReference type="Gene3D" id="3.30.110.40">
    <property type="entry name" value="TusA-like domain"/>
    <property type="match status" value="1"/>
</dbReference>
<reference evidence="1 2" key="1">
    <citation type="submission" date="2016-04" db="EMBL/GenBank/DDBJ databases">
        <title>Draft genome sequence of Aeribacillus pallidus 8m3 from petroleum reservoir.</title>
        <authorList>
            <person name="Poltaraus A.B."/>
            <person name="Nazina T.N."/>
            <person name="Tourova T.P."/>
            <person name="Malakho S.M."/>
            <person name="Korshunova A.V."/>
            <person name="Sokolova D.S."/>
        </authorList>
    </citation>
    <scope>NUCLEOTIDE SEQUENCE [LARGE SCALE GENOMIC DNA]</scope>
    <source>
        <strain evidence="1 2">8m3</strain>
    </source>
</reference>
<dbReference type="Proteomes" id="UP000076476">
    <property type="component" value="Unassembled WGS sequence"/>
</dbReference>
<dbReference type="Pfam" id="PF10006">
    <property type="entry name" value="DUF2249"/>
    <property type="match status" value="1"/>
</dbReference>
<dbReference type="InterPro" id="IPR018720">
    <property type="entry name" value="DUF2249"/>
</dbReference>
<dbReference type="InterPro" id="IPR036868">
    <property type="entry name" value="TusA-like_sf"/>
</dbReference>
<proteinExistence type="predicted"/>
<dbReference type="EMBL" id="LWBR01000017">
    <property type="protein sequence ID" value="KZN96652.1"/>
    <property type="molecule type" value="Genomic_DNA"/>
</dbReference>
<evidence type="ECO:0000313" key="1">
    <source>
        <dbReference type="EMBL" id="KZN96652.1"/>
    </source>
</evidence>
<accession>A0A165Y2D0</accession>
<sequence>MILDNRGLEPPQPMMRTLTALAKLKKGEALKIINDRRPMFLFEQLDDLGYTYQTQKRSDGSYEITIEKKDDDDDG</sequence>
<dbReference type="CDD" id="cd00291">
    <property type="entry name" value="SirA_YedF_YeeD"/>
    <property type="match status" value="1"/>
</dbReference>
<gene>
    <name evidence="1" type="ORF">AZI98_07545</name>
</gene>